<protein>
    <submittedName>
        <fullName evidence="2">Uncharacterized protein</fullName>
    </submittedName>
</protein>
<reference evidence="2" key="1">
    <citation type="submission" date="2020-08" db="EMBL/GenBank/DDBJ databases">
        <title>Genome sequencing and assembly of the red palm weevil Rhynchophorus ferrugineus.</title>
        <authorList>
            <person name="Dias G.B."/>
            <person name="Bergman C.M."/>
            <person name="Manee M."/>
        </authorList>
    </citation>
    <scope>NUCLEOTIDE SEQUENCE</scope>
    <source>
        <strain evidence="2">AA-2017</strain>
        <tissue evidence="2">Whole larva</tissue>
    </source>
</reference>
<evidence type="ECO:0000313" key="2">
    <source>
        <dbReference type="EMBL" id="KAF7277379.1"/>
    </source>
</evidence>
<proteinExistence type="predicted"/>
<feature type="region of interest" description="Disordered" evidence="1">
    <location>
        <begin position="1"/>
        <end position="81"/>
    </location>
</feature>
<accession>A0A834MGC7</accession>
<sequence length="97" mass="10453">RGRYREDDAVVHHDDDDTTTTRTIEASRKRTRTEAREEGSLDRPPTTVALPAAGADAAKGRPGAGGLVQRARGTTGDKSTCARDPLLQRLIGTNKKL</sequence>
<evidence type="ECO:0000313" key="3">
    <source>
        <dbReference type="Proteomes" id="UP000625711"/>
    </source>
</evidence>
<dbReference type="Proteomes" id="UP000625711">
    <property type="component" value="Unassembled WGS sequence"/>
</dbReference>
<keyword evidence="3" id="KW-1185">Reference proteome</keyword>
<feature type="compositionally biased region" description="Basic and acidic residues" evidence="1">
    <location>
        <begin position="1"/>
        <end position="15"/>
    </location>
</feature>
<gene>
    <name evidence="2" type="ORF">GWI33_008019</name>
</gene>
<feature type="compositionally biased region" description="Low complexity" evidence="1">
    <location>
        <begin position="49"/>
        <end position="61"/>
    </location>
</feature>
<dbReference type="AlphaFoldDB" id="A0A834MGC7"/>
<feature type="non-terminal residue" evidence="2">
    <location>
        <position position="1"/>
    </location>
</feature>
<name>A0A834MGC7_RHYFE</name>
<dbReference type="EMBL" id="JAACXV010002501">
    <property type="protein sequence ID" value="KAF7277379.1"/>
    <property type="molecule type" value="Genomic_DNA"/>
</dbReference>
<organism evidence="2 3">
    <name type="scientific">Rhynchophorus ferrugineus</name>
    <name type="common">Red palm weevil</name>
    <name type="synonym">Curculio ferrugineus</name>
    <dbReference type="NCBI Taxonomy" id="354439"/>
    <lineage>
        <taxon>Eukaryota</taxon>
        <taxon>Metazoa</taxon>
        <taxon>Ecdysozoa</taxon>
        <taxon>Arthropoda</taxon>
        <taxon>Hexapoda</taxon>
        <taxon>Insecta</taxon>
        <taxon>Pterygota</taxon>
        <taxon>Neoptera</taxon>
        <taxon>Endopterygota</taxon>
        <taxon>Coleoptera</taxon>
        <taxon>Polyphaga</taxon>
        <taxon>Cucujiformia</taxon>
        <taxon>Curculionidae</taxon>
        <taxon>Dryophthorinae</taxon>
        <taxon>Rhynchophorus</taxon>
    </lineage>
</organism>
<feature type="compositionally biased region" description="Basic and acidic residues" evidence="1">
    <location>
        <begin position="25"/>
        <end position="41"/>
    </location>
</feature>
<evidence type="ECO:0000256" key="1">
    <source>
        <dbReference type="SAM" id="MobiDB-lite"/>
    </source>
</evidence>
<comment type="caution">
    <text evidence="2">The sequence shown here is derived from an EMBL/GenBank/DDBJ whole genome shotgun (WGS) entry which is preliminary data.</text>
</comment>